<name>A0A8D9BNR9_9HEMI</name>
<accession>A0A8D9BNR9</accession>
<reference evidence="1" key="1">
    <citation type="submission" date="2021-05" db="EMBL/GenBank/DDBJ databases">
        <authorList>
            <person name="Alioto T."/>
            <person name="Alioto T."/>
            <person name="Gomez Garrido J."/>
        </authorList>
    </citation>
    <scope>NUCLEOTIDE SEQUENCE</scope>
</reference>
<dbReference type="AlphaFoldDB" id="A0A8D9BNR9"/>
<organism evidence="1">
    <name type="scientific">Cacopsylla melanoneura</name>
    <dbReference type="NCBI Taxonomy" id="428564"/>
    <lineage>
        <taxon>Eukaryota</taxon>
        <taxon>Metazoa</taxon>
        <taxon>Ecdysozoa</taxon>
        <taxon>Arthropoda</taxon>
        <taxon>Hexapoda</taxon>
        <taxon>Insecta</taxon>
        <taxon>Pterygota</taxon>
        <taxon>Neoptera</taxon>
        <taxon>Paraneoptera</taxon>
        <taxon>Hemiptera</taxon>
        <taxon>Sternorrhyncha</taxon>
        <taxon>Psylloidea</taxon>
        <taxon>Psyllidae</taxon>
        <taxon>Psyllinae</taxon>
        <taxon>Cacopsylla</taxon>
    </lineage>
</organism>
<protein>
    <submittedName>
        <fullName evidence="1">Uncharacterized protein</fullName>
    </submittedName>
</protein>
<proteinExistence type="predicted"/>
<sequence length="110" mass="13310">MNYDLNSYIMHHDVSNENFKSTFRLFSYYALPDLKLIHYQFIHYQLIHYQFITLEVMTSNNIWIDLRTVQDCCSFQGRCTYVKDVIRTIVRRKIIVESIHVRTIDSLNLK</sequence>
<evidence type="ECO:0000313" key="1">
    <source>
        <dbReference type="EMBL" id="CAG6788768.1"/>
    </source>
</evidence>
<dbReference type="EMBL" id="HBUF01661531">
    <property type="protein sequence ID" value="CAG6788767.1"/>
    <property type="molecule type" value="Transcribed_RNA"/>
</dbReference>
<dbReference type="EMBL" id="HBUF01661532">
    <property type="protein sequence ID" value="CAG6788768.1"/>
    <property type="molecule type" value="Transcribed_RNA"/>
</dbReference>